<dbReference type="AlphaFoldDB" id="A0A1C9ZWE1"/>
<reference evidence="1" key="1">
    <citation type="submission" date="2015-10" db="EMBL/GenBank/DDBJ databases">
        <title>Evolution of the mating-type locus in an isomorphic haploid-diploid life cycle and isogamy.</title>
        <authorList>
            <person name="Yamazaki T."/>
            <person name="Suzuki R."/>
            <person name="Ichihara K."/>
            <person name="Toyoda A."/>
            <person name="Kuwano K."/>
            <person name="Kawano S."/>
        </authorList>
    </citation>
    <scope>NUCLEOTIDE SEQUENCE</scope>
    <source>
        <strain evidence="1">MGEC-1</strain>
    </source>
</reference>
<protein>
    <submittedName>
        <fullName evidence="1">Uncharacterized protein</fullName>
    </submittedName>
</protein>
<proteinExistence type="evidence at transcript level"/>
<dbReference type="EMBL" id="LC088656">
    <property type="protein sequence ID" value="BAV58344.1"/>
    <property type="molecule type" value="mRNA"/>
</dbReference>
<gene>
    <name evidence="1" type="primary">7713f</name>
</gene>
<organism evidence="1">
    <name type="scientific">Ulva partita</name>
    <dbReference type="NCBI Taxonomy" id="1605170"/>
    <lineage>
        <taxon>Eukaryota</taxon>
        <taxon>Viridiplantae</taxon>
        <taxon>Chlorophyta</taxon>
        <taxon>core chlorophytes</taxon>
        <taxon>Ulvophyceae</taxon>
        <taxon>OUU clade</taxon>
        <taxon>Ulvales</taxon>
        <taxon>Ulvaceae</taxon>
        <taxon>Ulva</taxon>
    </lineage>
</organism>
<evidence type="ECO:0000313" key="1">
    <source>
        <dbReference type="EMBL" id="BAV58344.1"/>
    </source>
</evidence>
<name>A0A1C9ZWE1_9CHLO</name>
<accession>A0A1C9ZWE1</accession>
<sequence length="70" mass="7852">MRPVCKSCHALRYRFVGAQPSCCSAFVMVPMHTTDGAFVLMSGPANNGCRWTRNIQYVTLISYYSEVEQA</sequence>